<dbReference type="STRING" id="1331196.A0A1B9J2V9"/>
<evidence type="ECO:0000259" key="1">
    <source>
        <dbReference type="Pfam" id="PF01636"/>
    </source>
</evidence>
<evidence type="ECO:0000313" key="2">
    <source>
        <dbReference type="EMBL" id="OCF62127.1"/>
    </source>
</evidence>
<proteinExistence type="predicted"/>
<dbReference type="PANTHER" id="PTHR47829">
    <property type="entry name" value="HYDROLASE, PUTATIVE (AFU_ORTHOLOGUE AFUA_1G12880)-RELATED"/>
    <property type="match status" value="1"/>
</dbReference>
<dbReference type="EMBL" id="KI669459">
    <property type="protein sequence ID" value="OCF62127.1"/>
    <property type="molecule type" value="Genomic_DNA"/>
</dbReference>
<dbReference type="InterPro" id="IPR011009">
    <property type="entry name" value="Kinase-like_dom_sf"/>
</dbReference>
<sequence>MARSSKPATASSGSELSSVRSSLPLDKLVPYLEENIEGFKGPVQVKQFKFGQSNPTYLLTPSSPNQSYVLRRAPSGPLLSPTAHRVDREYLILSALNRYNQTVSESHKVPVPKVYCLCEDKSIAGAAFYVMEYLKGRIFTDVRLKELDKDERWACWHSAISTLTKLSTISIASLNLPASFAPLPSAKPYFPRQVGSLLKVSHAQSKAKNKDTGEEVGAIWGTAEMNSWFEDGAMKLAELELRRGVGGVVHGDYKLDNLIFHPTEPKVIGILDWELCTLGSPLADLGNMLLPFSFPPISSSHRKELASALGSDDPRDDMTLLLGLKGLTSQETGLPQREELEKWWVDGMNYGSSFHQQHKGDNWLLPIPGISWVRSWILFRLAIIAQGIAARAALGQASSADARADSRPVFDFFGKMAWEVKVEAEKEGRAKL</sequence>
<keyword evidence="3" id="KW-1185">Reference proteome</keyword>
<name>A0A1B9J2V9_9TREE</name>
<dbReference type="CDD" id="cd05154">
    <property type="entry name" value="ACAD10_11_N-like"/>
    <property type="match status" value="1"/>
</dbReference>
<dbReference type="InterPro" id="IPR052898">
    <property type="entry name" value="ACAD10-like"/>
</dbReference>
<protein>
    <submittedName>
        <fullName evidence="2">Phosphotransferase enzyme family protein</fullName>
    </submittedName>
</protein>
<organism evidence="2 3">
    <name type="scientific">Kwoniella mangroviensis CBS 10435</name>
    <dbReference type="NCBI Taxonomy" id="1331196"/>
    <lineage>
        <taxon>Eukaryota</taxon>
        <taxon>Fungi</taxon>
        <taxon>Dikarya</taxon>
        <taxon>Basidiomycota</taxon>
        <taxon>Agaricomycotina</taxon>
        <taxon>Tremellomycetes</taxon>
        <taxon>Tremellales</taxon>
        <taxon>Cryptococcaceae</taxon>
        <taxon>Kwoniella</taxon>
    </lineage>
</organism>
<dbReference type="InterPro" id="IPR041726">
    <property type="entry name" value="ACAD10_11_N"/>
</dbReference>
<dbReference type="Gene3D" id="3.30.200.20">
    <property type="entry name" value="Phosphorylase Kinase, domain 1"/>
    <property type="match status" value="1"/>
</dbReference>
<evidence type="ECO:0000313" key="3">
    <source>
        <dbReference type="Proteomes" id="UP000092583"/>
    </source>
</evidence>
<gene>
    <name evidence="2" type="ORF">L486_01794</name>
</gene>
<accession>A0A1B9J2V9</accession>
<dbReference type="Pfam" id="PF01636">
    <property type="entry name" value="APH"/>
    <property type="match status" value="1"/>
</dbReference>
<reference evidence="2 3" key="1">
    <citation type="submission" date="2013-07" db="EMBL/GenBank/DDBJ databases">
        <title>The Genome Sequence of Kwoniella mangroviensis CBS10435.</title>
        <authorList>
            <consortium name="The Broad Institute Genome Sequencing Platform"/>
            <person name="Cuomo C."/>
            <person name="Litvintseva A."/>
            <person name="Chen Y."/>
            <person name="Heitman J."/>
            <person name="Sun S."/>
            <person name="Springer D."/>
            <person name="Dromer F."/>
            <person name="Young S.K."/>
            <person name="Zeng Q."/>
            <person name="Gargeya S."/>
            <person name="Fitzgerald M."/>
            <person name="Abouelleil A."/>
            <person name="Alvarado L."/>
            <person name="Berlin A.M."/>
            <person name="Chapman S.B."/>
            <person name="Dewar J."/>
            <person name="Goldberg J."/>
            <person name="Griggs A."/>
            <person name="Gujja S."/>
            <person name="Hansen M."/>
            <person name="Howarth C."/>
            <person name="Imamovic A."/>
            <person name="Larimer J."/>
            <person name="McCowan C."/>
            <person name="Murphy C."/>
            <person name="Pearson M."/>
            <person name="Priest M."/>
            <person name="Roberts A."/>
            <person name="Saif S."/>
            <person name="Shea T."/>
            <person name="Sykes S."/>
            <person name="Wortman J."/>
            <person name="Nusbaum C."/>
            <person name="Birren B."/>
        </authorList>
    </citation>
    <scope>NUCLEOTIDE SEQUENCE [LARGE SCALE GENOMIC DNA]</scope>
    <source>
        <strain evidence="2 3">CBS 10435</strain>
    </source>
</reference>
<dbReference type="InterPro" id="IPR002575">
    <property type="entry name" value="Aminoglycoside_PTrfase"/>
</dbReference>
<dbReference type="OrthoDB" id="191037at2759"/>
<reference evidence="3" key="2">
    <citation type="submission" date="2013-12" db="EMBL/GenBank/DDBJ databases">
        <title>Evolution of pathogenesis and genome organization in the Tremellales.</title>
        <authorList>
            <person name="Cuomo C."/>
            <person name="Litvintseva A."/>
            <person name="Heitman J."/>
            <person name="Chen Y."/>
            <person name="Sun S."/>
            <person name="Springer D."/>
            <person name="Dromer F."/>
            <person name="Young S."/>
            <person name="Zeng Q."/>
            <person name="Chapman S."/>
            <person name="Gujja S."/>
            <person name="Saif S."/>
            <person name="Birren B."/>
        </authorList>
    </citation>
    <scope>NUCLEOTIDE SEQUENCE [LARGE SCALE GENOMIC DNA]</scope>
    <source>
        <strain evidence="3">CBS 10435</strain>
    </source>
</reference>
<dbReference type="GO" id="GO:0016740">
    <property type="term" value="F:transferase activity"/>
    <property type="evidence" value="ECO:0007669"/>
    <property type="project" value="UniProtKB-KW"/>
</dbReference>
<dbReference type="SUPFAM" id="SSF56112">
    <property type="entry name" value="Protein kinase-like (PK-like)"/>
    <property type="match status" value="1"/>
</dbReference>
<keyword evidence="2" id="KW-0808">Transferase</keyword>
<dbReference type="Proteomes" id="UP000092583">
    <property type="component" value="Unassembled WGS sequence"/>
</dbReference>
<feature type="domain" description="Aminoglycoside phosphotransferase" evidence="1">
    <location>
        <begin position="45"/>
        <end position="299"/>
    </location>
</feature>
<dbReference type="Gene3D" id="3.90.1200.10">
    <property type="match status" value="1"/>
</dbReference>
<dbReference type="AlphaFoldDB" id="A0A1B9J2V9"/>
<dbReference type="PANTHER" id="PTHR47829:SF1">
    <property type="entry name" value="HAD FAMILY PHOSPHATASE"/>
    <property type="match status" value="1"/>
</dbReference>